<sequence>MRNTTRTANLVMTALMIGIIIVSIMFIRIPIPGTQGYVHLGDAMIFLSVLILGWKNGAMAAAIGGALGDIMGGAPVWAPWTFVIKGVMAIILGMFLNAAIKKARLRFAGISVLELLGMVLAGIFMVAGYYVAEGVIVGNWVAPVIGIPWNVGQFVVGIIVAEILAAALYKTPARRYFAYRLDKKYE</sequence>
<feature type="transmembrane region" description="Helical" evidence="3">
    <location>
        <begin position="77"/>
        <end position="100"/>
    </location>
</feature>
<dbReference type="PANTHER" id="PTHR37815">
    <property type="entry name" value="UPF0397 PROTEIN BC_2624-RELATED"/>
    <property type="match status" value="1"/>
</dbReference>
<dbReference type="GO" id="GO:0016020">
    <property type="term" value="C:membrane"/>
    <property type="evidence" value="ECO:0007669"/>
    <property type="project" value="InterPro"/>
</dbReference>
<dbReference type="InterPro" id="IPR009825">
    <property type="entry name" value="ECF_substrate-spec-like"/>
</dbReference>
<dbReference type="PANTHER" id="PTHR37815:SF3">
    <property type="entry name" value="UPF0397 PROTEIN SPR0429"/>
    <property type="match status" value="1"/>
</dbReference>
<protein>
    <submittedName>
        <fullName evidence="4">ECF transporter S component</fullName>
    </submittedName>
</protein>
<gene>
    <name evidence="4" type="ORF">H9L42_03260</name>
</gene>
<dbReference type="EMBL" id="JACRYT010000002">
    <property type="protein sequence ID" value="MBC6678844.1"/>
    <property type="molecule type" value="Genomic_DNA"/>
</dbReference>
<evidence type="ECO:0000256" key="3">
    <source>
        <dbReference type="SAM" id="Phobius"/>
    </source>
</evidence>
<keyword evidence="2 3" id="KW-1133">Transmembrane helix</keyword>
<dbReference type="Pfam" id="PF07155">
    <property type="entry name" value="ECF-ribofla_trS"/>
    <property type="match status" value="1"/>
</dbReference>
<feature type="transmembrane region" description="Helical" evidence="3">
    <location>
        <begin position="43"/>
        <end position="65"/>
    </location>
</feature>
<feature type="transmembrane region" description="Helical" evidence="3">
    <location>
        <begin position="112"/>
        <end position="131"/>
    </location>
</feature>
<keyword evidence="5" id="KW-1185">Reference proteome</keyword>
<name>A0A923NKR8_9FIRM</name>
<feature type="transmembrane region" description="Helical" evidence="3">
    <location>
        <begin position="151"/>
        <end position="169"/>
    </location>
</feature>
<dbReference type="Proteomes" id="UP000602647">
    <property type="component" value="Unassembled WGS sequence"/>
</dbReference>
<organism evidence="4 5">
    <name type="scientific">Zhenpiania hominis</name>
    <dbReference type="NCBI Taxonomy" id="2763644"/>
    <lineage>
        <taxon>Bacteria</taxon>
        <taxon>Bacillati</taxon>
        <taxon>Bacillota</taxon>
        <taxon>Clostridia</taxon>
        <taxon>Peptostreptococcales</taxon>
        <taxon>Anaerovoracaceae</taxon>
        <taxon>Zhenpiania</taxon>
    </lineage>
</organism>
<dbReference type="AlphaFoldDB" id="A0A923NKR8"/>
<comment type="caution">
    <text evidence="4">The sequence shown here is derived from an EMBL/GenBank/DDBJ whole genome shotgun (WGS) entry which is preliminary data.</text>
</comment>
<evidence type="ECO:0000313" key="4">
    <source>
        <dbReference type="EMBL" id="MBC6678844.1"/>
    </source>
</evidence>
<dbReference type="RefSeq" id="WP_187302019.1">
    <property type="nucleotide sequence ID" value="NZ_JACRYT010000002.1"/>
</dbReference>
<reference evidence="4" key="1">
    <citation type="submission" date="2020-08" db="EMBL/GenBank/DDBJ databases">
        <title>Genome public.</title>
        <authorList>
            <person name="Liu C."/>
            <person name="Sun Q."/>
        </authorList>
    </citation>
    <scope>NUCLEOTIDE SEQUENCE</scope>
    <source>
        <strain evidence="4">BX12</strain>
    </source>
</reference>
<keyword evidence="1 3" id="KW-0812">Transmembrane</keyword>
<feature type="transmembrane region" description="Helical" evidence="3">
    <location>
        <begin position="12"/>
        <end position="31"/>
    </location>
</feature>
<evidence type="ECO:0000313" key="5">
    <source>
        <dbReference type="Proteomes" id="UP000602647"/>
    </source>
</evidence>
<dbReference type="Gene3D" id="1.10.1760.20">
    <property type="match status" value="1"/>
</dbReference>
<evidence type="ECO:0000256" key="2">
    <source>
        <dbReference type="ARBA" id="ARBA00022989"/>
    </source>
</evidence>
<keyword evidence="3" id="KW-0472">Membrane</keyword>
<proteinExistence type="predicted"/>
<accession>A0A923NKR8</accession>
<evidence type="ECO:0000256" key="1">
    <source>
        <dbReference type="ARBA" id="ARBA00022692"/>
    </source>
</evidence>